<dbReference type="EMBL" id="JAFBEH010000002">
    <property type="protein sequence ID" value="MBM7641939.1"/>
    <property type="molecule type" value="Genomic_DNA"/>
</dbReference>
<dbReference type="SUPFAM" id="SSF158622">
    <property type="entry name" value="YheA/YmcA-like"/>
    <property type="match status" value="1"/>
</dbReference>
<dbReference type="InterPro" id="IPR010368">
    <property type="entry name" value="Com_YlbF"/>
</dbReference>
<dbReference type="Gene3D" id="1.20.1500.10">
    <property type="entry name" value="YheA/YmcA-like"/>
    <property type="match status" value="1"/>
</dbReference>
<dbReference type="PIRSF" id="PIRSF021287">
    <property type="entry name" value="Biofilm_formation_YmcA"/>
    <property type="match status" value="1"/>
</dbReference>
<evidence type="ECO:0000313" key="2">
    <source>
        <dbReference type="Proteomes" id="UP000697472"/>
    </source>
</evidence>
<dbReference type="InterPro" id="IPR016783">
    <property type="entry name" value="Biofilm_formation_YmcA"/>
</dbReference>
<name>A0ABS2PPH4_9STRE</name>
<reference evidence="1 2" key="1">
    <citation type="submission" date="2021-01" db="EMBL/GenBank/DDBJ databases">
        <title>Genomic Encyclopedia of Type Strains, Phase IV (KMG-IV): sequencing the most valuable type-strain genomes for metagenomic binning, comparative biology and taxonomic classification.</title>
        <authorList>
            <person name="Goeker M."/>
        </authorList>
    </citation>
    <scope>NUCLEOTIDE SEQUENCE [LARGE SCALE GENOMIC DNA]</scope>
    <source>
        <strain evidence="1 2">DSM 27382</strain>
    </source>
</reference>
<dbReference type="InterPro" id="IPR023378">
    <property type="entry name" value="YheA/YmcA-like_dom_sf"/>
</dbReference>
<evidence type="ECO:0000313" key="1">
    <source>
        <dbReference type="EMBL" id="MBM7641939.1"/>
    </source>
</evidence>
<dbReference type="Proteomes" id="UP000697472">
    <property type="component" value="Unassembled WGS sequence"/>
</dbReference>
<comment type="caution">
    <text evidence="1">The sequence shown here is derived from an EMBL/GenBank/DDBJ whole genome shotgun (WGS) entry which is preliminary data.</text>
</comment>
<organism evidence="1 2">
    <name type="scientific">Streptococcus loxodontisalivarius</name>
    <dbReference type="NCBI Taxonomy" id="1349415"/>
    <lineage>
        <taxon>Bacteria</taxon>
        <taxon>Bacillati</taxon>
        <taxon>Bacillota</taxon>
        <taxon>Bacilli</taxon>
        <taxon>Lactobacillales</taxon>
        <taxon>Streptococcaceae</taxon>
        <taxon>Streptococcus</taxon>
    </lineage>
</organism>
<gene>
    <name evidence="1" type="ORF">JOC28_000227</name>
</gene>
<dbReference type="Pfam" id="PF06133">
    <property type="entry name" value="Com_YlbF"/>
    <property type="match status" value="1"/>
</dbReference>
<protein>
    <submittedName>
        <fullName evidence="1">Cell fate (Sporulation/competence/biofilm development) regulator YmcA (YheA/YmcA/DUF963 family)</fullName>
    </submittedName>
</protein>
<proteinExistence type="predicted"/>
<dbReference type="RefSeq" id="WP_205008806.1">
    <property type="nucleotide sequence ID" value="NZ_JAFBEH010000002.1"/>
</dbReference>
<sequence length="116" mass="13280">MTTYDQALERLKGLLEKHETVQAFKKSQNKIKQLPGLTDDVIQMKAYQQEAVLLQKMDKPKASASKEEASQKLQQSLDQLPLVQTYRSQMQDASDLLSHITKRIEDKINEELAHGK</sequence>
<accession>A0ABS2PPH4</accession>
<keyword evidence="2" id="KW-1185">Reference proteome</keyword>